<name>A0A835UH29_VANPL</name>
<evidence type="ECO:0000313" key="4">
    <source>
        <dbReference type="Proteomes" id="UP000636800"/>
    </source>
</evidence>
<dbReference type="Proteomes" id="UP000636800">
    <property type="component" value="Chromosome 11"/>
</dbReference>
<dbReference type="Proteomes" id="UP000639772">
    <property type="component" value="Chromosome 11"/>
</dbReference>
<dbReference type="EMBL" id="JADCNM010000011">
    <property type="protein sequence ID" value="KAG0462849.1"/>
    <property type="molecule type" value="Genomic_DNA"/>
</dbReference>
<evidence type="ECO:0000313" key="3">
    <source>
        <dbReference type="EMBL" id="KAG0462849.1"/>
    </source>
</evidence>
<feature type="region of interest" description="Disordered" evidence="1">
    <location>
        <begin position="16"/>
        <end position="49"/>
    </location>
</feature>
<sequence>MSDMHMTKTVHCAFASPCFNSHGTPSRRRRRGRWKRHEEDVKPSGGWKK</sequence>
<evidence type="ECO:0000256" key="1">
    <source>
        <dbReference type="SAM" id="MobiDB-lite"/>
    </source>
</evidence>
<gene>
    <name evidence="3" type="ORF">HPP92_021325</name>
    <name evidence="2" type="ORF">HPP92_021664</name>
</gene>
<evidence type="ECO:0000313" key="5">
    <source>
        <dbReference type="Proteomes" id="UP000639772"/>
    </source>
</evidence>
<evidence type="ECO:0000313" key="2">
    <source>
        <dbReference type="EMBL" id="KAG0461367.1"/>
    </source>
</evidence>
<proteinExistence type="predicted"/>
<accession>A0A835UH29</accession>
<dbReference type="AlphaFoldDB" id="A0A835UH29"/>
<keyword evidence="4" id="KW-1185">Reference proteome</keyword>
<reference evidence="4 5" key="1">
    <citation type="journal article" date="2020" name="Nat. Food">
        <title>A phased Vanilla planifolia genome enables genetic improvement of flavour and production.</title>
        <authorList>
            <person name="Hasing T."/>
            <person name="Tang H."/>
            <person name="Brym M."/>
            <person name="Khazi F."/>
            <person name="Huang T."/>
            <person name="Chambers A.H."/>
        </authorList>
    </citation>
    <scope>NUCLEOTIDE SEQUENCE [LARGE SCALE GENOMIC DNA]</scope>
    <source>
        <tissue evidence="3">Leaf</tissue>
    </source>
</reference>
<protein>
    <submittedName>
        <fullName evidence="3">Uncharacterized protein</fullName>
    </submittedName>
</protein>
<dbReference type="EMBL" id="JADCNL010000011">
    <property type="protein sequence ID" value="KAG0461367.1"/>
    <property type="molecule type" value="Genomic_DNA"/>
</dbReference>
<comment type="caution">
    <text evidence="3">The sequence shown here is derived from an EMBL/GenBank/DDBJ whole genome shotgun (WGS) entry which is preliminary data.</text>
</comment>
<organism evidence="3 5">
    <name type="scientific">Vanilla planifolia</name>
    <name type="common">Vanilla</name>
    <dbReference type="NCBI Taxonomy" id="51239"/>
    <lineage>
        <taxon>Eukaryota</taxon>
        <taxon>Viridiplantae</taxon>
        <taxon>Streptophyta</taxon>
        <taxon>Embryophyta</taxon>
        <taxon>Tracheophyta</taxon>
        <taxon>Spermatophyta</taxon>
        <taxon>Magnoliopsida</taxon>
        <taxon>Liliopsida</taxon>
        <taxon>Asparagales</taxon>
        <taxon>Orchidaceae</taxon>
        <taxon>Vanilloideae</taxon>
        <taxon>Vanilleae</taxon>
        <taxon>Vanilla</taxon>
    </lineage>
</organism>
<feature type="compositionally biased region" description="Basic residues" evidence="1">
    <location>
        <begin position="25"/>
        <end position="35"/>
    </location>
</feature>